<reference evidence="3" key="1">
    <citation type="submission" date="2021-02" db="EMBL/GenBank/DDBJ databases">
        <authorList>
            <person name="Nowell W R."/>
        </authorList>
    </citation>
    <scope>NUCLEOTIDE SEQUENCE</scope>
</reference>
<evidence type="ECO:0000313" key="4">
    <source>
        <dbReference type="EMBL" id="CAF3821870.1"/>
    </source>
</evidence>
<feature type="compositionally biased region" description="Low complexity" evidence="2">
    <location>
        <begin position="29"/>
        <end position="45"/>
    </location>
</feature>
<dbReference type="AlphaFoldDB" id="A0A814KPF0"/>
<dbReference type="EMBL" id="CAJOBC010004280">
    <property type="protein sequence ID" value="CAF3821870.1"/>
    <property type="molecule type" value="Genomic_DNA"/>
</dbReference>
<dbReference type="Proteomes" id="UP000681722">
    <property type="component" value="Unassembled WGS sequence"/>
</dbReference>
<feature type="coiled-coil region" evidence="1">
    <location>
        <begin position="368"/>
        <end position="402"/>
    </location>
</feature>
<feature type="non-terminal residue" evidence="3">
    <location>
        <position position="422"/>
    </location>
</feature>
<dbReference type="Proteomes" id="UP000663829">
    <property type="component" value="Unassembled WGS sequence"/>
</dbReference>
<evidence type="ECO:0000313" key="5">
    <source>
        <dbReference type="Proteomes" id="UP000663829"/>
    </source>
</evidence>
<comment type="caution">
    <text evidence="3">The sequence shown here is derived from an EMBL/GenBank/DDBJ whole genome shotgun (WGS) entry which is preliminary data.</text>
</comment>
<sequence>TFFFRLVVDLVTVPAPIIASTAKLEAAPSPSLSTTSLSNESTTPTAANNLTKGFNLLSQKRSKIEEVMQKGYDTLKTHASTQSSLFSSSVSDSDDLSQWDHLSDDMDADLESNFGDGNSDLQQKAARIDLDDDPNCLKHIGTNTGFELYKKNRQKILCLLFQVNGTFLKLNRVDICITEDVLLKQFYIAGNINDIQINEFQRLKFENIKPKLFDIDNNTLNSSTNVKIPVYARIDLPKGSEPPHVQLDIKDREIQLTKRSIDIILDTLEEIKPISDKIEQREHSNMVAIDVQIKNLNILLELISPTIGSIVSPKPPLNINVEQMHAKRLKNGQIVMERKTDNDIQLDVQAKQQTIIADHQLQEKLKQYKLVDLENSRLETELDAHKQEIISLRQERDALLSTISKLDVELTRSEYIRLQQQK</sequence>
<keyword evidence="5" id="KW-1185">Reference proteome</keyword>
<name>A0A814KPF0_9BILA</name>
<evidence type="ECO:0000256" key="1">
    <source>
        <dbReference type="SAM" id="Coils"/>
    </source>
</evidence>
<feature type="region of interest" description="Disordered" evidence="2">
    <location>
        <begin position="29"/>
        <end position="49"/>
    </location>
</feature>
<evidence type="ECO:0000313" key="3">
    <source>
        <dbReference type="EMBL" id="CAF1052454.1"/>
    </source>
</evidence>
<gene>
    <name evidence="3" type="ORF">GPM918_LOCUS16356</name>
    <name evidence="4" type="ORF">SRO942_LOCUS16356</name>
</gene>
<proteinExistence type="predicted"/>
<evidence type="ECO:0000256" key="2">
    <source>
        <dbReference type="SAM" id="MobiDB-lite"/>
    </source>
</evidence>
<dbReference type="EMBL" id="CAJNOQ010004280">
    <property type="protein sequence ID" value="CAF1052454.1"/>
    <property type="molecule type" value="Genomic_DNA"/>
</dbReference>
<organism evidence="3 5">
    <name type="scientific">Didymodactylos carnosus</name>
    <dbReference type="NCBI Taxonomy" id="1234261"/>
    <lineage>
        <taxon>Eukaryota</taxon>
        <taxon>Metazoa</taxon>
        <taxon>Spiralia</taxon>
        <taxon>Gnathifera</taxon>
        <taxon>Rotifera</taxon>
        <taxon>Eurotatoria</taxon>
        <taxon>Bdelloidea</taxon>
        <taxon>Philodinida</taxon>
        <taxon>Philodinidae</taxon>
        <taxon>Didymodactylos</taxon>
    </lineage>
</organism>
<protein>
    <submittedName>
        <fullName evidence="3">Uncharacterized protein</fullName>
    </submittedName>
</protein>
<keyword evidence="1" id="KW-0175">Coiled coil</keyword>
<accession>A0A814KPF0</accession>